<comment type="subcellular location">
    <subcellularLocation>
        <location evidence="1">Membrane</location>
    </subcellularLocation>
</comment>
<dbReference type="InterPro" id="IPR027417">
    <property type="entry name" value="P-loop_NTPase"/>
</dbReference>
<dbReference type="SUPFAM" id="SSF50044">
    <property type="entry name" value="SH3-domain"/>
    <property type="match status" value="1"/>
</dbReference>
<dbReference type="FunFam" id="3.40.50.300:FF:000146">
    <property type="entry name" value="MAGUK p55 subfamily member 6 isoform X1"/>
    <property type="match status" value="1"/>
</dbReference>
<feature type="domain" description="Guanylate kinase-like" evidence="8">
    <location>
        <begin position="358"/>
        <end position="545"/>
    </location>
</feature>
<dbReference type="Gene3D" id="3.40.50.300">
    <property type="entry name" value="P-loop containing nucleotide triphosphate hydrolases"/>
    <property type="match status" value="1"/>
</dbReference>
<dbReference type="SUPFAM" id="SSF52540">
    <property type="entry name" value="P-loop containing nucleoside triphosphate hydrolases"/>
    <property type="match status" value="1"/>
</dbReference>
<dbReference type="GeneTree" id="ENSGT00940000158500"/>
<dbReference type="PROSITE" id="PS00856">
    <property type="entry name" value="GUANYLATE_KINASE_1"/>
    <property type="match status" value="1"/>
</dbReference>
<dbReference type="InterPro" id="IPR008144">
    <property type="entry name" value="Guanylate_kin-like_dom"/>
</dbReference>
<evidence type="ECO:0000256" key="2">
    <source>
        <dbReference type="ARBA" id="ARBA00007014"/>
    </source>
</evidence>
<reference evidence="11 12" key="1">
    <citation type="submission" date="2020-10" db="EMBL/GenBank/DDBJ databases">
        <title>Pygocentrus nattereri (red-bellied piranha) genome, fPygNat1, primary haplotype.</title>
        <authorList>
            <person name="Myers G."/>
            <person name="Meyer A."/>
            <person name="Karagic N."/>
            <person name="Pippel M."/>
            <person name="Winkler S."/>
            <person name="Tracey A."/>
            <person name="Wood J."/>
            <person name="Formenti G."/>
            <person name="Howe K."/>
            <person name="Fedrigo O."/>
            <person name="Jarvis E.D."/>
        </authorList>
    </citation>
    <scope>NUCLEOTIDE SEQUENCE [LARGE SCALE GENOMIC DNA]</scope>
</reference>
<keyword evidence="4" id="KW-0597">Phosphoprotein</keyword>
<name>A0AAR2LK04_PYGNA</name>
<dbReference type="Gene3D" id="2.30.30.40">
    <property type="entry name" value="SH3 Domains"/>
    <property type="match status" value="1"/>
</dbReference>
<dbReference type="FunFam" id="2.30.42.10:FF:000047">
    <property type="entry name" value="MAGUK p55 subfamily member 6"/>
    <property type="match status" value="1"/>
</dbReference>
<dbReference type="Proteomes" id="UP001501920">
    <property type="component" value="Chromosome 3"/>
</dbReference>
<reference evidence="11" key="2">
    <citation type="submission" date="2025-08" db="UniProtKB">
        <authorList>
            <consortium name="Ensembl"/>
        </authorList>
    </citation>
    <scope>IDENTIFICATION</scope>
</reference>
<evidence type="ECO:0000256" key="4">
    <source>
        <dbReference type="ARBA" id="ARBA00022553"/>
    </source>
</evidence>
<dbReference type="PROSITE" id="PS50052">
    <property type="entry name" value="GUANYLATE_KINASE_2"/>
    <property type="match status" value="1"/>
</dbReference>
<dbReference type="SMART" id="SM00072">
    <property type="entry name" value="GuKc"/>
    <property type="match status" value="1"/>
</dbReference>
<feature type="domain" description="L27" evidence="10">
    <location>
        <begin position="67"/>
        <end position="125"/>
    </location>
</feature>
<comment type="similarity">
    <text evidence="2">Belongs to the MAGUK family.</text>
</comment>
<evidence type="ECO:0000313" key="12">
    <source>
        <dbReference type="Proteomes" id="UP001501920"/>
    </source>
</evidence>
<dbReference type="InterPro" id="IPR004172">
    <property type="entry name" value="L27_dom"/>
</dbReference>
<keyword evidence="5" id="KW-0472">Membrane</keyword>
<dbReference type="GO" id="GO:0043226">
    <property type="term" value="C:organelle"/>
    <property type="evidence" value="ECO:0007669"/>
    <property type="project" value="UniProtKB-ARBA"/>
</dbReference>
<dbReference type="CDD" id="cd00071">
    <property type="entry name" value="GMPK"/>
    <property type="match status" value="1"/>
</dbReference>
<dbReference type="InterPro" id="IPR001452">
    <property type="entry name" value="SH3_domain"/>
</dbReference>
<dbReference type="Gene3D" id="2.30.42.10">
    <property type="match status" value="1"/>
</dbReference>
<reference evidence="11" key="3">
    <citation type="submission" date="2025-09" db="UniProtKB">
        <authorList>
            <consortium name="Ensembl"/>
        </authorList>
    </citation>
    <scope>IDENTIFICATION</scope>
</reference>
<feature type="domain" description="PDZ" evidence="9">
    <location>
        <begin position="147"/>
        <end position="226"/>
    </location>
</feature>
<dbReference type="CDD" id="cd11862">
    <property type="entry name" value="SH3_MPP"/>
    <property type="match status" value="1"/>
</dbReference>
<organism evidence="11 12">
    <name type="scientific">Pygocentrus nattereri</name>
    <name type="common">Red-bellied piranha</name>
    <dbReference type="NCBI Taxonomy" id="42514"/>
    <lineage>
        <taxon>Eukaryota</taxon>
        <taxon>Metazoa</taxon>
        <taxon>Chordata</taxon>
        <taxon>Craniata</taxon>
        <taxon>Vertebrata</taxon>
        <taxon>Euteleostomi</taxon>
        <taxon>Actinopterygii</taxon>
        <taxon>Neopterygii</taxon>
        <taxon>Teleostei</taxon>
        <taxon>Ostariophysi</taxon>
        <taxon>Characiformes</taxon>
        <taxon>Characoidei</taxon>
        <taxon>Pygocentrus</taxon>
    </lineage>
</organism>
<dbReference type="PROSITE" id="PS51022">
    <property type="entry name" value="L27"/>
    <property type="match status" value="2"/>
</dbReference>
<dbReference type="SMART" id="SM00326">
    <property type="entry name" value="SH3"/>
    <property type="match status" value="1"/>
</dbReference>
<evidence type="ECO:0000256" key="5">
    <source>
        <dbReference type="ARBA" id="ARBA00023136"/>
    </source>
</evidence>
<dbReference type="Gene3D" id="1.10.287.650">
    <property type="entry name" value="L27 domain"/>
    <property type="match status" value="1"/>
</dbReference>
<dbReference type="CDD" id="cd10832">
    <property type="entry name" value="PDZ_MPP6-MPP2-like"/>
    <property type="match status" value="1"/>
</dbReference>
<keyword evidence="3 6" id="KW-0728">SH3 domain</keyword>
<evidence type="ECO:0000256" key="1">
    <source>
        <dbReference type="ARBA" id="ARBA00004370"/>
    </source>
</evidence>
<evidence type="ECO:0008006" key="13">
    <source>
        <dbReference type="Google" id="ProtNLM"/>
    </source>
</evidence>
<sequence>MVEYIVSLSLKTVLSLPAMQQVLDNLKELPPSTGAKDIDLIFLRGIMESPIVRSLAKAHERLEDVKLEAVRKNNVELVTEILSDISVLADRNDSAAELSKILKEPHFQSLMEAHDKVAAKSYETPPSAANNTNASSASLMPADTVRMISIQKKAGEPLGVTFRVENGDLVIARILHGSMIDRQGMLHTGDIIREMNGREVGGDPKVLQQMLKDASGSITLKILPSYRDTPPPAKVYLRPHFNYNPDTDNLIPCKEAGLAFSKGEILHIVNREDPNWWQACSVVGGKTGLIPSQYLEEKRKAFVRRDQDGSGILCGTITGKRKKKKMMYLTAKNAEYQSPHIHFYMLIFSFSRMPPFQRKTLVLIGAQGVGRRSLKNRLIVLNPLRFGTTVPFTSRRPREEEKDGQSYCFVSRAEMEADIKAGRYLEHGEYDGNLYGTKIDSIHEVVRTGRTCILDVNPQALKVLRTAEFMPFVVFIAAPELDTLRAMHKAVVDAGITTKLLTETDLKKTVDESARIKRAYSHYFDFTIVNDNLDKAFEKLQAAVEQLCSEPQWVPVNWVY</sequence>
<dbReference type="InterPro" id="IPR036028">
    <property type="entry name" value="SH3-like_dom_sf"/>
</dbReference>
<dbReference type="InterPro" id="IPR020590">
    <property type="entry name" value="Guanylate_kinase_CS"/>
</dbReference>
<dbReference type="PROSITE" id="PS50002">
    <property type="entry name" value="SH3"/>
    <property type="match status" value="1"/>
</dbReference>
<accession>A0AAR2LK04</accession>
<dbReference type="PROSITE" id="PS50106">
    <property type="entry name" value="PDZ"/>
    <property type="match status" value="1"/>
</dbReference>
<dbReference type="Ensembl" id="ENSPNAT00000087185.1">
    <property type="protein sequence ID" value="ENSPNAP00000076885.1"/>
    <property type="gene ID" value="ENSPNAG00000033163.1"/>
</dbReference>
<evidence type="ECO:0000313" key="11">
    <source>
        <dbReference type="Ensembl" id="ENSPNAP00000076885.1"/>
    </source>
</evidence>
<dbReference type="InterPro" id="IPR050716">
    <property type="entry name" value="MAGUK"/>
</dbReference>
<dbReference type="FunFam" id="2.30.30.40:FF:000069">
    <property type="entry name" value="MAGUK p55 subfamily member 6"/>
    <property type="match status" value="1"/>
</dbReference>
<evidence type="ECO:0000256" key="3">
    <source>
        <dbReference type="ARBA" id="ARBA00022443"/>
    </source>
</evidence>
<protein>
    <recommendedName>
        <fullName evidence="13">Membrane protein, palmitoylated 6a (MAGUK p55 subfamily member 6)</fullName>
    </recommendedName>
</protein>
<dbReference type="Pfam" id="PF02828">
    <property type="entry name" value="L27"/>
    <property type="match status" value="2"/>
</dbReference>
<proteinExistence type="inferred from homology"/>
<dbReference type="Pfam" id="PF00595">
    <property type="entry name" value="PDZ"/>
    <property type="match status" value="1"/>
</dbReference>
<dbReference type="InterPro" id="IPR001478">
    <property type="entry name" value="PDZ"/>
</dbReference>
<dbReference type="InterPro" id="IPR036034">
    <property type="entry name" value="PDZ_sf"/>
</dbReference>
<dbReference type="SMART" id="SM00228">
    <property type="entry name" value="PDZ"/>
    <property type="match status" value="1"/>
</dbReference>
<dbReference type="InterPro" id="IPR014775">
    <property type="entry name" value="L27_C"/>
</dbReference>
<keyword evidence="12" id="KW-1185">Reference proteome</keyword>
<evidence type="ECO:0000259" key="9">
    <source>
        <dbReference type="PROSITE" id="PS50106"/>
    </source>
</evidence>
<evidence type="ECO:0000259" key="7">
    <source>
        <dbReference type="PROSITE" id="PS50002"/>
    </source>
</evidence>
<feature type="domain" description="SH3" evidence="7">
    <location>
        <begin position="232"/>
        <end position="300"/>
    </location>
</feature>
<dbReference type="InterPro" id="IPR008145">
    <property type="entry name" value="GK/Ca_channel_bsu"/>
</dbReference>
<dbReference type="PANTHER" id="PTHR23122">
    <property type="entry name" value="MEMBRANE-ASSOCIATED GUANYLATE KINASE MAGUK"/>
    <property type="match status" value="1"/>
</dbReference>
<dbReference type="InterPro" id="IPR036892">
    <property type="entry name" value="L27_dom_sf"/>
</dbReference>
<evidence type="ECO:0000259" key="10">
    <source>
        <dbReference type="PROSITE" id="PS51022"/>
    </source>
</evidence>
<dbReference type="AlphaFoldDB" id="A0AAR2LK04"/>
<dbReference type="Pfam" id="PF07653">
    <property type="entry name" value="SH3_2"/>
    <property type="match status" value="1"/>
</dbReference>
<dbReference type="SUPFAM" id="SSF101288">
    <property type="entry name" value="L27 domain"/>
    <property type="match status" value="1"/>
</dbReference>
<dbReference type="SUPFAM" id="SSF50156">
    <property type="entry name" value="PDZ domain-like"/>
    <property type="match status" value="1"/>
</dbReference>
<evidence type="ECO:0000259" key="8">
    <source>
        <dbReference type="PROSITE" id="PS50052"/>
    </source>
</evidence>
<dbReference type="Pfam" id="PF00625">
    <property type="entry name" value="Guanylate_kin"/>
    <property type="match status" value="1"/>
</dbReference>
<dbReference type="FunFam" id="3.30.63.10:FF:000002">
    <property type="entry name" value="Guanylate kinase 1"/>
    <property type="match status" value="1"/>
</dbReference>
<dbReference type="GO" id="GO:0016020">
    <property type="term" value="C:membrane"/>
    <property type="evidence" value="ECO:0007669"/>
    <property type="project" value="UniProtKB-SubCell"/>
</dbReference>
<dbReference type="SMART" id="SM00569">
    <property type="entry name" value="L27"/>
    <property type="match status" value="2"/>
</dbReference>
<evidence type="ECO:0000256" key="6">
    <source>
        <dbReference type="PROSITE-ProRule" id="PRU00192"/>
    </source>
</evidence>
<feature type="domain" description="L27" evidence="10">
    <location>
        <begin position="15"/>
        <end position="65"/>
    </location>
</feature>